<dbReference type="EMBL" id="JABBYB010000001">
    <property type="protein sequence ID" value="NMP01510.1"/>
    <property type="molecule type" value="Genomic_DNA"/>
</dbReference>
<feature type="domain" description="Response regulatory" evidence="7">
    <location>
        <begin position="842"/>
        <end position="956"/>
    </location>
</feature>
<dbReference type="SUPFAM" id="SSF52172">
    <property type="entry name" value="CheY-like"/>
    <property type="match status" value="1"/>
</dbReference>
<accession>A0AAP6Y1P6</accession>
<dbReference type="PROSITE" id="PS50110">
    <property type="entry name" value="RESPONSE_REGULATORY"/>
    <property type="match status" value="1"/>
</dbReference>
<evidence type="ECO:0000256" key="3">
    <source>
        <dbReference type="ARBA" id="ARBA00022679"/>
    </source>
</evidence>
<dbReference type="Gene3D" id="1.10.287.130">
    <property type="match status" value="1"/>
</dbReference>
<comment type="catalytic activity">
    <reaction evidence="1">
        <text>ATP + protein L-histidine = ADP + protein N-phospho-L-histidine.</text>
        <dbReference type="EC" id="2.7.13.3"/>
    </reaction>
</comment>
<evidence type="ECO:0000256" key="2">
    <source>
        <dbReference type="ARBA" id="ARBA00012438"/>
    </source>
</evidence>
<dbReference type="InterPro" id="IPR036097">
    <property type="entry name" value="HisK_dim/P_sf"/>
</dbReference>
<keyword evidence="4 8" id="KW-0418">Kinase</keyword>
<comment type="caution">
    <text evidence="8">The sequence shown here is derived from an EMBL/GenBank/DDBJ whole genome shotgun (WGS) entry which is preliminary data.</text>
</comment>
<dbReference type="AlphaFoldDB" id="A0AAP6Y1P6"/>
<reference evidence="8 9" key="1">
    <citation type="submission" date="2020-04" db="EMBL/GenBank/DDBJ databases">
        <title>Genome sequencing and assembly of Pseudoalteromonas arctica.</title>
        <authorList>
            <person name="Cook G.M."/>
        </authorList>
    </citation>
    <scope>NUCLEOTIDE SEQUENCE [LARGE SCALE GENOMIC DNA]</scope>
    <source>
        <strain evidence="8 9">NEC-BIFX-2020_001</strain>
    </source>
</reference>
<keyword evidence="6" id="KW-0472">Membrane</keyword>
<keyword evidence="5" id="KW-0597">Phosphoprotein</keyword>
<gene>
    <name evidence="8" type="ORF">HHE94_02055</name>
</gene>
<feature type="transmembrane region" description="Helical" evidence="6">
    <location>
        <begin position="169"/>
        <end position="195"/>
    </location>
</feature>
<dbReference type="InterPro" id="IPR003661">
    <property type="entry name" value="HisK_dim/P_dom"/>
</dbReference>
<dbReference type="Pfam" id="PF00512">
    <property type="entry name" value="HisKA"/>
    <property type="match status" value="1"/>
</dbReference>
<keyword evidence="6" id="KW-0812">Transmembrane</keyword>
<sequence>MNASNIFTSHANVADTQTDEISTEIKETLTLLKQFYDVSIVKFIDFREVYSKQLITCNDKESVENELLSYQKRCTQEKLYLFEDTFFDDVSNNTHKLIRFYAQYPIYSVTNKLIGVVLMADLAPKTLIGSQKDQFISFAQLLQTQLNKNSDSVSNQSTKLAKKNHGEKYIHVFSLAPVAFLIALVLCSFTALLLYTIEKKELQSNYNQQTQQLRKTLFNALERFDNQGLYISQKDLVIAGFLQSQNNYTKEQLNNLVQSQVSQNLTYKGYVVFDSEYNQLALWSKNNFDLAAYGFTNWLEKFNKRANKQAVEVFTVADTAFLISEIKIKQGSIYTLTAFDLSKFLKAVIGKLNTENYNVFIATPQFTLGKQGEVNPSIIKNSISALSSRFPPTWRLHVQPMNKIVRPQITKYSLIRLGLISFCVFAFVYYFLRLPRRLHSEIKQKNQLILNREELFSSSLDALPHGFAIFNSHEFPVITNNAFNLLFAQVNKQNSQLSYSQLISIAQQHNIINHYHEHHKLDDDRNQLIDIGFTDGKWITVLQRHTDFNGFVCYFRDDTEAHQKECLLADVLEKSKQTNQLKEKFVTRLSRQLKTPLSSLKSLVEISKDPISFNEFKNNVGNISDACDQLESVIQQLVNINKSEIGKLKLQAKNVNLNQMINNNMSILAKEAENKRIVLKNNITPELTVASDEKLISQLVIQLVTEVLDSSNNTTLSINAQIKNESKRNYLYLDFSLSNLIDSSNFITELKSISGDDITRFIDDKDVSLELKFFISIFKMLGGKAITVSSNANKSTISLSMLVNIATKQSKGKDNEQEVPSSSLTNNDLVKASLVTNKHQNTLLLVDDDPLVEIVIRAMLKNEDIKIDYARSAIEAMLMVSQNSYEIILMDIVMPELSGTDAMLKIKKHSDNLKTKIIAHTSTPDTDSKYVNQGFDDMLLKPVKQGVLINQITRILKDKSL</sequence>
<dbReference type="InterPro" id="IPR001789">
    <property type="entry name" value="Sig_transdc_resp-reg_receiver"/>
</dbReference>
<organism evidence="8 9">
    <name type="scientific">Pseudoalteromonas arctica</name>
    <dbReference type="NCBI Taxonomy" id="394751"/>
    <lineage>
        <taxon>Bacteria</taxon>
        <taxon>Pseudomonadati</taxon>
        <taxon>Pseudomonadota</taxon>
        <taxon>Gammaproteobacteria</taxon>
        <taxon>Alteromonadales</taxon>
        <taxon>Pseudoalteromonadaceae</taxon>
        <taxon>Pseudoalteromonas</taxon>
    </lineage>
</organism>
<dbReference type="PANTHER" id="PTHR43047">
    <property type="entry name" value="TWO-COMPONENT HISTIDINE PROTEIN KINASE"/>
    <property type="match status" value="1"/>
</dbReference>
<dbReference type="InterPro" id="IPR036890">
    <property type="entry name" value="HATPase_C_sf"/>
</dbReference>
<dbReference type="SMART" id="SM00388">
    <property type="entry name" value="HisKA"/>
    <property type="match status" value="1"/>
</dbReference>
<dbReference type="RefSeq" id="WP_169043647.1">
    <property type="nucleotide sequence ID" value="NZ_JABBYB010000001.1"/>
</dbReference>
<evidence type="ECO:0000313" key="8">
    <source>
        <dbReference type="EMBL" id="NMP01510.1"/>
    </source>
</evidence>
<evidence type="ECO:0000256" key="5">
    <source>
        <dbReference type="PROSITE-ProRule" id="PRU00169"/>
    </source>
</evidence>
<evidence type="ECO:0000256" key="6">
    <source>
        <dbReference type="SAM" id="Phobius"/>
    </source>
</evidence>
<feature type="transmembrane region" description="Helical" evidence="6">
    <location>
        <begin position="413"/>
        <end position="432"/>
    </location>
</feature>
<dbReference type="CDD" id="cd17546">
    <property type="entry name" value="REC_hyHK_CKI1_RcsC-like"/>
    <property type="match status" value="1"/>
</dbReference>
<feature type="modified residue" description="4-aspartylphosphate" evidence="5">
    <location>
        <position position="891"/>
    </location>
</feature>
<dbReference type="SMART" id="SM00448">
    <property type="entry name" value="REC"/>
    <property type="match status" value="1"/>
</dbReference>
<protein>
    <recommendedName>
        <fullName evidence="2">histidine kinase</fullName>
        <ecNumber evidence="2">2.7.13.3</ecNumber>
    </recommendedName>
</protein>
<evidence type="ECO:0000259" key="7">
    <source>
        <dbReference type="PROSITE" id="PS50110"/>
    </source>
</evidence>
<evidence type="ECO:0000256" key="1">
    <source>
        <dbReference type="ARBA" id="ARBA00000085"/>
    </source>
</evidence>
<keyword evidence="6" id="KW-1133">Transmembrane helix</keyword>
<evidence type="ECO:0000256" key="4">
    <source>
        <dbReference type="ARBA" id="ARBA00022777"/>
    </source>
</evidence>
<dbReference type="Pfam" id="PF00072">
    <property type="entry name" value="Response_reg"/>
    <property type="match status" value="1"/>
</dbReference>
<dbReference type="Gene3D" id="3.40.50.2300">
    <property type="match status" value="1"/>
</dbReference>
<evidence type="ECO:0000313" key="9">
    <source>
        <dbReference type="Proteomes" id="UP000549590"/>
    </source>
</evidence>
<dbReference type="Proteomes" id="UP000549590">
    <property type="component" value="Unassembled WGS sequence"/>
</dbReference>
<keyword evidence="3" id="KW-0808">Transferase</keyword>
<dbReference type="CDD" id="cd00082">
    <property type="entry name" value="HisKA"/>
    <property type="match status" value="1"/>
</dbReference>
<dbReference type="EC" id="2.7.13.3" evidence="2"/>
<proteinExistence type="predicted"/>
<dbReference type="GO" id="GO:0000155">
    <property type="term" value="F:phosphorelay sensor kinase activity"/>
    <property type="evidence" value="ECO:0007669"/>
    <property type="project" value="InterPro"/>
</dbReference>
<dbReference type="InterPro" id="IPR011006">
    <property type="entry name" value="CheY-like_superfamily"/>
</dbReference>
<dbReference type="SUPFAM" id="SSF47384">
    <property type="entry name" value="Homodimeric domain of signal transducing histidine kinase"/>
    <property type="match status" value="1"/>
</dbReference>
<name>A0AAP6Y1P6_9GAMM</name>
<dbReference type="Gene3D" id="3.30.565.10">
    <property type="entry name" value="Histidine kinase-like ATPase, C-terminal domain"/>
    <property type="match status" value="1"/>
</dbReference>